<dbReference type="RefSeq" id="WP_264733022.1">
    <property type="nucleotide sequence ID" value="NZ_JAPDNR010000001.1"/>
</dbReference>
<dbReference type="InterPro" id="IPR036388">
    <property type="entry name" value="WH-like_DNA-bd_sf"/>
</dbReference>
<gene>
    <name evidence="7" type="ORF">OL497_20050</name>
</gene>
<dbReference type="PANTHER" id="PTHR43133">
    <property type="entry name" value="RNA POLYMERASE ECF-TYPE SIGMA FACTO"/>
    <property type="match status" value="1"/>
</dbReference>
<protein>
    <submittedName>
        <fullName evidence="7">RNA polymerase sigma factor</fullName>
    </submittedName>
</protein>
<dbReference type="Proteomes" id="UP001207742">
    <property type="component" value="Unassembled WGS sequence"/>
</dbReference>
<name>A0ABT3IQF1_9BACT</name>
<dbReference type="InterPro" id="IPR039425">
    <property type="entry name" value="RNA_pol_sigma-70-like"/>
</dbReference>
<comment type="similarity">
    <text evidence="1">Belongs to the sigma-70 factor family. ECF subfamily.</text>
</comment>
<comment type="caution">
    <text evidence="7">The sequence shown here is derived from an EMBL/GenBank/DDBJ whole genome shotgun (WGS) entry which is preliminary data.</text>
</comment>
<evidence type="ECO:0000313" key="7">
    <source>
        <dbReference type="EMBL" id="MCW3486206.1"/>
    </source>
</evidence>
<evidence type="ECO:0000259" key="6">
    <source>
        <dbReference type="Pfam" id="PF08281"/>
    </source>
</evidence>
<feature type="domain" description="RNA polymerase sigma factor 70 region 4 type 2" evidence="6">
    <location>
        <begin position="131"/>
        <end position="181"/>
    </location>
</feature>
<keyword evidence="8" id="KW-1185">Reference proteome</keyword>
<dbReference type="NCBIfam" id="TIGR02937">
    <property type="entry name" value="sigma70-ECF"/>
    <property type="match status" value="1"/>
</dbReference>
<dbReference type="PANTHER" id="PTHR43133:SF46">
    <property type="entry name" value="RNA POLYMERASE SIGMA-70 FACTOR ECF SUBFAMILY"/>
    <property type="match status" value="1"/>
</dbReference>
<dbReference type="InterPro" id="IPR013325">
    <property type="entry name" value="RNA_pol_sigma_r2"/>
</dbReference>
<evidence type="ECO:0000256" key="1">
    <source>
        <dbReference type="ARBA" id="ARBA00010641"/>
    </source>
</evidence>
<dbReference type="EMBL" id="JAPDNS010000002">
    <property type="protein sequence ID" value="MCW3486206.1"/>
    <property type="molecule type" value="Genomic_DNA"/>
</dbReference>
<dbReference type="InterPro" id="IPR013249">
    <property type="entry name" value="RNA_pol_sigma70_r4_t2"/>
</dbReference>
<dbReference type="CDD" id="cd06171">
    <property type="entry name" value="Sigma70_r4"/>
    <property type="match status" value="1"/>
</dbReference>
<dbReference type="InterPro" id="IPR013324">
    <property type="entry name" value="RNA_pol_sigma_r3/r4-like"/>
</dbReference>
<evidence type="ECO:0000313" key="8">
    <source>
        <dbReference type="Proteomes" id="UP001207742"/>
    </source>
</evidence>
<reference evidence="7 8" key="1">
    <citation type="submission" date="2022-10" db="EMBL/GenBank/DDBJ databases">
        <title>Chitinophaga nivalis PC15 sp. nov., isolated from Pyeongchang county, South Korea.</title>
        <authorList>
            <person name="Trinh H.N."/>
        </authorList>
    </citation>
    <scope>NUCLEOTIDE SEQUENCE [LARGE SCALE GENOMIC DNA]</scope>
    <source>
        <strain evidence="7 8">PC14</strain>
    </source>
</reference>
<dbReference type="SUPFAM" id="SSF88659">
    <property type="entry name" value="Sigma3 and sigma4 domains of RNA polymerase sigma factors"/>
    <property type="match status" value="1"/>
</dbReference>
<evidence type="ECO:0000256" key="3">
    <source>
        <dbReference type="ARBA" id="ARBA00023082"/>
    </source>
</evidence>
<proteinExistence type="inferred from homology"/>
<evidence type="ECO:0000256" key="4">
    <source>
        <dbReference type="ARBA" id="ARBA00023163"/>
    </source>
</evidence>
<organism evidence="7 8">
    <name type="scientific">Chitinophaga nivalis</name>
    <dbReference type="NCBI Taxonomy" id="2991709"/>
    <lineage>
        <taxon>Bacteria</taxon>
        <taxon>Pseudomonadati</taxon>
        <taxon>Bacteroidota</taxon>
        <taxon>Chitinophagia</taxon>
        <taxon>Chitinophagales</taxon>
        <taxon>Chitinophagaceae</taxon>
        <taxon>Chitinophaga</taxon>
    </lineage>
</organism>
<dbReference type="Pfam" id="PF04542">
    <property type="entry name" value="Sigma70_r2"/>
    <property type="match status" value="1"/>
</dbReference>
<evidence type="ECO:0000259" key="5">
    <source>
        <dbReference type="Pfam" id="PF04542"/>
    </source>
</evidence>
<dbReference type="InterPro" id="IPR014284">
    <property type="entry name" value="RNA_pol_sigma-70_dom"/>
</dbReference>
<accession>A0ABT3IQF1</accession>
<keyword evidence="2" id="KW-0805">Transcription regulation</keyword>
<keyword evidence="3" id="KW-0731">Sigma factor</keyword>
<evidence type="ECO:0000256" key="2">
    <source>
        <dbReference type="ARBA" id="ARBA00023015"/>
    </source>
</evidence>
<dbReference type="Gene3D" id="1.10.10.10">
    <property type="entry name" value="Winged helix-like DNA-binding domain superfamily/Winged helix DNA-binding domain"/>
    <property type="match status" value="1"/>
</dbReference>
<dbReference type="SUPFAM" id="SSF88946">
    <property type="entry name" value="Sigma2 domain of RNA polymerase sigma factors"/>
    <property type="match status" value="1"/>
</dbReference>
<sequence length="193" mass="22563">MSCETDPLLQRLIDECPDAFQQLYMKYYRLLFFKAYSMVTDESVAKDIVQECFIQFWEKKQFLQVHTKLESFLFVIVHRRCLLYLNSKKSQKKKEDGYISLIISDQDPNAADHYILQKQQNESFLKNFSNLKQKIAGLSLPQRTAISLVYYDQKSHQEAAIATGVTINTFRTHLARAIKKLRTIINHDSLSSL</sequence>
<keyword evidence="4" id="KW-0804">Transcription</keyword>
<dbReference type="InterPro" id="IPR007627">
    <property type="entry name" value="RNA_pol_sigma70_r2"/>
</dbReference>
<dbReference type="Pfam" id="PF08281">
    <property type="entry name" value="Sigma70_r4_2"/>
    <property type="match status" value="1"/>
</dbReference>
<dbReference type="Gene3D" id="1.10.1740.10">
    <property type="match status" value="1"/>
</dbReference>
<feature type="domain" description="RNA polymerase sigma-70 region 2" evidence="5">
    <location>
        <begin position="23"/>
        <end position="89"/>
    </location>
</feature>